<sequence>MSQSQLAGKLWLDRSSISGYEIGKRMPDILILILSILVYTLFSRMFDLMQPPAVKHSIAVV</sequence>
<dbReference type="Gene3D" id="1.10.260.40">
    <property type="entry name" value="lambda repressor-like DNA-binding domains"/>
    <property type="match status" value="1"/>
</dbReference>
<feature type="transmembrane region" description="Helical" evidence="1">
    <location>
        <begin position="29"/>
        <end position="46"/>
    </location>
</feature>
<dbReference type="RefSeq" id="WP_262582206.1">
    <property type="nucleotide sequence ID" value="NZ_JAOQJV010000019.1"/>
</dbReference>
<organism evidence="3 4">
    <name type="scientific">Dorea ammoniilytica</name>
    <dbReference type="NCBI Taxonomy" id="2981788"/>
    <lineage>
        <taxon>Bacteria</taxon>
        <taxon>Bacillati</taxon>
        <taxon>Bacillota</taxon>
        <taxon>Clostridia</taxon>
        <taxon>Lachnospirales</taxon>
        <taxon>Lachnospiraceae</taxon>
        <taxon>Dorea</taxon>
    </lineage>
</organism>
<dbReference type="SUPFAM" id="SSF47413">
    <property type="entry name" value="lambda repressor-like DNA-binding domains"/>
    <property type="match status" value="1"/>
</dbReference>
<dbReference type="EMBL" id="JAOQJV010000019">
    <property type="protein sequence ID" value="MCU6700901.1"/>
    <property type="molecule type" value="Genomic_DNA"/>
</dbReference>
<dbReference type="InterPro" id="IPR001387">
    <property type="entry name" value="Cro/C1-type_HTH"/>
</dbReference>
<keyword evidence="1" id="KW-0472">Membrane</keyword>
<gene>
    <name evidence="3" type="ORF">OCV65_11735</name>
</gene>
<comment type="caution">
    <text evidence="3">The sequence shown here is derived from an EMBL/GenBank/DDBJ whole genome shotgun (WGS) entry which is preliminary data.</text>
</comment>
<name>A0ABT2S8J2_9FIRM</name>
<dbReference type="Proteomes" id="UP001207605">
    <property type="component" value="Unassembled WGS sequence"/>
</dbReference>
<keyword evidence="1" id="KW-0812">Transmembrane</keyword>
<dbReference type="PROSITE" id="PS50943">
    <property type="entry name" value="HTH_CROC1"/>
    <property type="match status" value="1"/>
</dbReference>
<protein>
    <submittedName>
        <fullName evidence="3">Helix-turn-helix domain-containing protein</fullName>
    </submittedName>
</protein>
<proteinExistence type="predicted"/>
<reference evidence="3 4" key="1">
    <citation type="journal article" date="2021" name="ISME Commun">
        <title>Automated analysis of genomic sequences facilitates high-throughput and comprehensive description of bacteria.</title>
        <authorList>
            <person name="Hitch T.C.A."/>
        </authorList>
    </citation>
    <scope>NUCLEOTIDE SEQUENCE [LARGE SCALE GENOMIC DNA]</scope>
    <source>
        <strain evidence="3 4">Sanger_02</strain>
    </source>
</reference>
<feature type="domain" description="HTH cro/C1-type" evidence="2">
    <location>
        <begin position="1"/>
        <end position="33"/>
    </location>
</feature>
<evidence type="ECO:0000259" key="2">
    <source>
        <dbReference type="PROSITE" id="PS50943"/>
    </source>
</evidence>
<evidence type="ECO:0000313" key="4">
    <source>
        <dbReference type="Proteomes" id="UP001207605"/>
    </source>
</evidence>
<feature type="non-terminal residue" evidence="3">
    <location>
        <position position="61"/>
    </location>
</feature>
<keyword evidence="1" id="KW-1133">Transmembrane helix</keyword>
<accession>A0ABT2S8J2</accession>
<dbReference type="CDD" id="cd00093">
    <property type="entry name" value="HTH_XRE"/>
    <property type="match status" value="1"/>
</dbReference>
<dbReference type="InterPro" id="IPR010982">
    <property type="entry name" value="Lambda_DNA-bd_dom_sf"/>
</dbReference>
<evidence type="ECO:0000313" key="3">
    <source>
        <dbReference type="EMBL" id="MCU6700901.1"/>
    </source>
</evidence>
<evidence type="ECO:0000256" key="1">
    <source>
        <dbReference type="SAM" id="Phobius"/>
    </source>
</evidence>
<dbReference type="Pfam" id="PF01381">
    <property type="entry name" value="HTH_3"/>
    <property type="match status" value="1"/>
</dbReference>
<keyword evidence="4" id="KW-1185">Reference proteome</keyword>